<organism evidence="4 5">
    <name type="scientific">Mycena sanguinolenta</name>
    <dbReference type="NCBI Taxonomy" id="230812"/>
    <lineage>
        <taxon>Eukaryota</taxon>
        <taxon>Fungi</taxon>
        <taxon>Dikarya</taxon>
        <taxon>Basidiomycota</taxon>
        <taxon>Agaricomycotina</taxon>
        <taxon>Agaricomycetes</taxon>
        <taxon>Agaricomycetidae</taxon>
        <taxon>Agaricales</taxon>
        <taxon>Marasmiineae</taxon>
        <taxon>Mycenaceae</taxon>
        <taxon>Mycena</taxon>
    </lineage>
</organism>
<gene>
    <name evidence="4" type="ORF">MSAN_00519600</name>
</gene>
<evidence type="ECO:0000256" key="1">
    <source>
        <dbReference type="ARBA" id="ARBA00022801"/>
    </source>
</evidence>
<dbReference type="InterPro" id="IPR004843">
    <property type="entry name" value="Calcineurin-like_PHP"/>
</dbReference>
<dbReference type="PANTHER" id="PTHR10340">
    <property type="entry name" value="SPHINGOMYELIN PHOSPHODIESTERASE"/>
    <property type="match status" value="1"/>
</dbReference>
<dbReference type="GO" id="GO:0005615">
    <property type="term" value="C:extracellular space"/>
    <property type="evidence" value="ECO:0007669"/>
    <property type="project" value="TreeGrafter"/>
</dbReference>
<dbReference type="Pfam" id="PF00149">
    <property type="entry name" value="Metallophos"/>
    <property type="match status" value="1"/>
</dbReference>
<dbReference type="InterPro" id="IPR029052">
    <property type="entry name" value="Metallo-depent_PP-like"/>
</dbReference>
<dbReference type="EMBL" id="JACAZH010000003">
    <property type="protein sequence ID" value="KAF7373118.1"/>
    <property type="molecule type" value="Genomic_DNA"/>
</dbReference>
<sequence length="661" mass="71941">MSVALGPPSTFTAPGAFPTSIFGSYYNDPTQTSAQVQPVVTDPVTHEVYPLNLTSPDTIPLLDTQDPTPIPPPASADAIAAAAIRQIQLIISPNSPSSPFINDPCAACQAALLPAKMAFLAAPSQGASISVALCEALGLQSSTEACEVGLGQFGFANVLTQVFSNADVGGYDGQAICFEYANGACPRPPTTPLNLTGWFAKPKPDPLPVARTPSGERLKVLHLSDFHIDPRFKTGAEANCSSGLCCRENAFAQSSPNATLMPAPRFGSYLCDTPYALALAALESIPVLTGTQGTGFNFTIYTGDLVSHDPMNELSRDYTVVYELFKKTLGSGPVYAALGNHDTQQSAQDSPHSLGGNLTDQFSWNYDHVAGLWELEGWIDDTAAQLARANYAAYMVQRGDGLRVITLNTDFWYQSNIFNYFNMTNPDNSGMLRFLTDELQDAEDAGDRGGLDSGTRPERFQWGDGIENPTDLFYQIVDRFSPHVIANIFWGHSHMDHFQIYYSNNGTNMSAETAQAVSWVNWAVNYPSLTDLNSGFRMYEVDSNTFEIVDAYTWTSDVSSFPELDSQLEFGPTYSLEYSTREAYGSAVPAWGQNDPLNATWWHLVTEAMETNSTLISFFNDFLTKKSPFNTPCNSTCEAARICYMRSGSSSIAFQNCAPGF</sequence>
<dbReference type="PANTHER" id="PTHR10340:SF27">
    <property type="entry name" value="ACL091CP"/>
    <property type="match status" value="1"/>
</dbReference>
<feature type="domain" description="Calcineurin-like phosphoesterase" evidence="3">
    <location>
        <begin position="218"/>
        <end position="494"/>
    </location>
</feature>
<name>A0A8H6Z6A8_9AGAR</name>
<dbReference type="SUPFAM" id="SSF56300">
    <property type="entry name" value="Metallo-dependent phosphatases"/>
    <property type="match status" value="1"/>
</dbReference>
<accession>A0A8H6Z6A8</accession>
<evidence type="ECO:0000313" key="5">
    <source>
        <dbReference type="Proteomes" id="UP000623467"/>
    </source>
</evidence>
<proteinExistence type="predicted"/>
<dbReference type="CDD" id="cd00842">
    <property type="entry name" value="MPP_ASMase"/>
    <property type="match status" value="1"/>
</dbReference>
<dbReference type="InterPro" id="IPR041805">
    <property type="entry name" value="ASMase/PPN1_MPP"/>
</dbReference>
<evidence type="ECO:0000256" key="2">
    <source>
        <dbReference type="ARBA" id="ARBA00023180"/>
    </source>
</evidence>
<comment type="caution">
    <text evidence="4">The sequence shown here is derived from an EMBL/GenBank/DDBJ whole genome shotgun (WGS) entry which is preliminary data.</text>
</comment>
<reference evidence="4" key="1">
    <citation type="submission" date="2020-05" db="EMBL/GenBank/DDBJ databases">
        <title>Mycena genomes resolve the evolution of fungal bioluminescence.</title>
        <authorList>
            <person name="Tsai I.J."/>
        </authorList>
    </citation>
    <scope>NUCLEOTIDE SEQUENCE</scope>
    <source>
        <strain evidence="4">160909Yilan</strain>
    </source>
</reference>
<dbReference type="Gene3D" id="3.60.21.10">
    <property type="match status" value="1"/>
</dbReference>
<evidence type="ECO:0000313" key="4">
    <source>
        <dbReference type="EMBL" id="KAF7373118.1"/>
    </source>
</evidence>
<evidence type="ECO:0000259" key="3">
    <source>
        <dbReference type="Pfam" id="PF00149"/>
    </source>
</evidence>
<keyword evidence="5" id="KW-1185">Reference proteome</keyword>
<protein>
    <submittedName>
        <fullName evidence="4">Sphingomyelin phosphodiesterase</fullName>
    </submittedName>
</protein>
<dbReference type="OrthoDB" id="282973at2759"/>
<keyword evidence="1" id="KW-0378">Hydrolase</keyword>
<dbReference type="Proteomes" id="UP000623467">
    <property type="component" value="Unassembled WGS sequence"/>
</dbReference>
<dbReference type="AlphaFoldDB" id="A0A8H6Z6A8"/>
<keyword evidence="2" id="KW-0325">Glycoprotein</keyword>
<dbReference type="GO" id="GO:0008081">
    <property type="term" value="F:phosphoric diester hydrolase activity"/>
    <property type="evidence" value="ECO:0007669"/>
    <property type="project" value="TreeGrafter"/>
</dbReference>